<dbReference type="EMBL" id="JACYGY010000001">
    <property type="protein sequence ID" value="MBE9461321.1"/>
    <property type="molecule type" value="Genomic_DNA"/>
</dbReference>
<dbReference type="RefSeq" id="WP_194119592.1">
    <property type="nucleotide sequence ID" value="NZ_JACYGY010000001.1"/>
</dbReference>
<evidence type="ECO:0000313" key="2">
    <source>
        <dbReference type="EMBL" id="MBE9461321.1"/>
    </source>
</evidence>
<gene>
    <name evidence="2" type="ORF">IEE83_05450</name>
</gene>
<name>A0ABR9W775_9BACT</name>
<comment type="caution">
    <text evidence="2">The sequence shown here is derived from an EMBL/GenBank/DDBJ whole genome shotgun (WGS) entry which is preliminary data.</text>
</comment>
<keyword evidence="1" id="KW-0812">Transmembrane</keyword>
<organism evidence="2 3">
    <name type="scientific">Dyadobacter subterraneus</name>
    <dbReference type="NCBI Taxonomy" id="2773304"/>
    <lineage>
        <taxon>Bacteria</taxon>
        <taxon>Pseudomonadati</taxon>
        <taxon>Bacteroidota</taxon>
        <taxon>Cytophagia</taxon>
        <taxon>Cytophagales</taxon>
        <taxon>Spirosomataceae</taxon>
        <taxon>Dyadobacter</taxon>
    </lineage>
</organism>
<sequence>MKNAFLLTVFIFMGLFAAACPVCDQRQPKLLQGIAHGLGPESNWDYLIVSVAAVIVILTLFYSAKMLIKPGEKSDDHIKRLVINI</sequence>
<keyword evidence="1" id="KW-0472">Membrane</keyword>
<accession>A0ABR9W775</accession>
<keyword evidence="1" id="KW-1133">Transmembrane helix</keyword>
<feature type="transmembrane region" description="Helical" evidence="1">
    <location>
        <begin position="43"/>
        <end position="64"/>
    </location>
</feature>
<dbReference type="Proteomes" id="UP000634134">
    <property type="component" value="Unassembled WGS sequence"/>
</dbReference>
<reference evidence="3" key="1">
    <citation type="submission" date="2023-07" db="EMBL/GenBank/DDBJ databases">
        <title>Dyadobacter sp. nov 'subterranea' isolated from contaminted grondwater.</title>
        <authorList>
            <person name="Szabo I."/>
            <person name="Al-Omari J."/>
            <person name="Szerdahelyi S.G."/>
            <person name="Rado J."/>
        </authorList>
    </citation>
    <scope>NUCLEOTIDE SEQUENCE [LARGE SCALE GENOMIC DNA]</scope>
    <source>
        <strain evidence="3">UP-52</strain>
    </source>
</reference>
<protein>
    <recommendedName>
        <fullName evidence="4">CcmD family protein</fullName>
    </recommendedName>
</protein>
<dbReference type="PROSITE" id="PS51257">
    <property type="entry name" value="PROKAR_LIPOPROTEIN"/>
    <property type="match status" value="1"/>
</dbReference>
<evidence type="ECO:0008006" key="4">
    <source>
        <dbReference type="Google" id="ProtNLM"/>
    </source>
</evidence>
<evidence type="ECO:0000256" key="1">
    <source>
        <dbReference type="SAM" id="Phobius"/>
    </source>
</evidence>
<evidence type="ECO:0000313" key="3">
    <source>
        <dbReference type="Proteomes" id="UP000634134"/>
    </source>
</evidence>
<proteinExistence type="predicted"/>
<keyword evidence="3" id="KW-1185">Reference proteome</keyword>